<organism evidence="2 3">
    <name type="scientific">Candidatus Yanofskybacteria bacterium RIFCSPHIGHO2_01_FULL_41_21</name>
    <dbReference type="NCBI Taxonomy" id="1802660"/>
    <lineage>
        <taxon>Bacteria</taxon>
        <taxon>Candidatus Yanofskyibacteriota</taxon>
    </lineage>
</organism>
<proteinExistence type="predicted"/>
<sequence>MNKKITEIFLIVVVLVGGAVWLWKGDFQSGKKTLVTAPEEIKIDTYSLSGKITSIEKGVGLIVISASIFYEDEEGIKPEQESRSVYVTKDTKFTKMVQNAKKEISVVDASIDDLKIDMNINVYSSKNPVTERRIDADRVEISL</sequence>
<dbReference type="STRING" id="1802660.A2735_03405"/>
<dbReference type="EMBL" id="MGJA01000010">
    <property type="protein sequence ID" value="OGM97626.1"/>
    <property type="molecule type" value="Genomic_DNA"/>
</dbReference>
<keyword evidence="1" id="KW-1133">Transmembrane helix</keyword>
<comment type="caution">
    <text evidence="2">The sequence shown here is derived from an EMBL/GenBank/DDBJ whole genome shotgun (WGS) entry which is preliminary data.</text>
</comment>
<evidence type="ECO:0000313" key="3">
    <source>
        <dbReference type="Proteomes" id="UP000178520"/>
    </source>
</evidence>
<evidence type="ECO:0000313" key="2">
    <source>
        <dbReference type="EMBL" id="OGM97626.1"/>
    </source>
</evidence>
<keyword evidence="1" id="KW-0472">Membrane</keyword>
<evidence type="ECO:0000256" key="1">
    <source>
        <dbReference type="SAM" id="Phobius"/>
    </source>
</evidence>
<feature type="transmembrane region" description="Helical" evidence="1">
    <location>
        <begin position="6"/>
        <end position="23"/>
    </location>
</feature>
<protein>
    <recommendedName>
        <fullName evidence="4">DUF5666 domain-containing protein</fullName>
    </recommendedName>
</protein>
<name>A0A1F8E9S8_9BACT</name>
<reference evidence="2 3" key="1">
    <citation type="journal article" date="2016" name="Nat. Commun.">
        <title>Thousands of microbial genomes shed light on interconnected biogeochemical processes in an aquifer system.</title>
        <authorList>
            <person name="Anantharaman K."/>
            <person name="Brown C.T."/>
            <person name="Hug L.A."/>
            <person name="Sharon I."/>
            <person name="Castelle C.J."/>
            <person name="Probst A.J."/>
            <person name="Thomas B.C."/>
            <person name="Singh A."/>
            <person name="Wilkins M.J."/>
            <person name="Karaoz U."/>
            <person name="Brodie E.L."/>
            <person name="Williams K.H."/>
            <person name="Hubbard S.S."/>
            <person name="Banfield J.F."/>
        </authorList>
    </citation>
    <scope>NUCLEOTIDE SEQUENCE [LARGE SCALE GENOMIC DNA]</scope>
</reference>
<dbReference type="AlphaFoldDB" id="A0A1F8E9S8"/>
<evidence type="ECO:0008006" key="4">
    <source>
        <dbReference type="Google" id="ProtNLM"/>
    </source>
</evidence>
<dbReference type="Proteomes" id="UP000178520">
    <property type="component" value="Unassembled WGS sequence"/>
</dbReference>
<gene>
    <name evidence="2" type="ORF">A2735_03405</name>
</gene>
<keyword evidence="1" id="KW-0812">Transmembrane</keyword>
<accession>A0A1F8E9S8</accession>